<evidence type="ECO:0000313" key="4">
    <source>
        <dbReference type="Proteomes" id="UP001528912"/>
    </source>
</evidence>
<comment type="similarity">
    <text evidence="1">Belongs to the AHA1 family.</text>
</comment>
<dbReference type="InterPro" id="IPR013538">
    <property type="entry name" value="ASHA1/2-like_C"/>
</dbReference>
<accession>A0ABT6C613</accession>
<organism evidence="3 4">
    <name type="scientific">Luteipulveratus flavus</name>
    <dbReference type="NCBI Taxonomy" id="3031728"/>
    <lineage>
        <taxon>Bacteria</taxon>
        <taxon>Bacillati</taxon>
        <taxon>Actinomycetota</taxon>
        <taxon>Actinomycetes</taxon>
        <taxon>Micrococcales</taxon>
        <taxon>Dermacoccaceae</taxon>
        <taxon>Luteipulveratus</taxon>
    </lineage>
</organism>
<name>A0ABT6C613_9MICO</name>
<evidence type="ECO:0000313" key="3">
    <source>
        <dbReference type="EMBL" id="MDF8264335.1"/>
    </source>
</evidence>
<evidence type="ECO:0000259" key="2">
    <source>
        <dbReference type="Pfam" id="PF08327"/>
    </source>
</evidence>
<keyword evidence="4" id="KW-1185">Reference proteome</keyword>
<dbReference type="RefSeq" id="WP_277191864.1">
    <property type="nucleotide sequence ID" value="NZ_JAROAV010000028.1"/>
</dbReference>
<feature type="domain" description="Activator of Hsp90 ATPase homologue 1/2-like C-terminal" evidence="2">
    <location>
        <begin position="20"/>
        <end position="131"/>
    </location>
</feature>
<dbReference type="Proteomes" id="UP001528912">
    <property type="component" value="Unassembled WGS sequence"/>
</dbReference>
<comment type="caution">
    <text evidence="3">The sequence shown here is derived from an EMBL/GenBank/DDBJ whole genome shotgun (WGS) entry which is preliminary data.</text>
</comment>
<dbReference type="Gene3D" id="3.30.530.20">
    <property type="match status" value="1"/>
</dbReference>
<reference evidence="3 4" key="1">
    <citation type="submission" date="2023-03" db="EMBL/GenBank/DDBJ databases">
        <title>YIM 133296 draft genome.</title>
        <authorList>
            <person name="Xiong L."/>
        </authorList>
    </citation>
    <scope>NUCLEOTIDE SEQUENCE [LARGE SCALE GENOMIC DNA]</scope>
    <source>
        <strain evidence="3 4">YIM 133296</strain>
    </source>
</reference>
<dbReference type="InterPro" id="IPR023393">
    <property type="entry name" value="START-like_dom_sf"/>
</dbReference>
<protein>
    <submittedName>
        <fullName evidence="3">SRPBCC domain-containing protein</fullName>
    </submittedName>
</protein>
<evidence type="ECO:0000256" key="1">
    <source>
        <dbReference type="ARBA" id="ARBA00006817"/>
    </source>
</evidence>
<dbReference type="SUPFAM" id="SSF55961">
    <property type="entry name" value="Bet v1-like"/>
    <property type="match status" value="1"/>
</dbReference>
<proteinExistence type="inferred from homology"/>
<sequence>MPLVIADVVDNRVQMTWRVDAAPERVWQALTSPPGMAEWLGEVVSGAVAPDESFVVDHGDGHRCASTVTALVPGEALTYSWEFPDEPRSEVSWTLSPADEGTMLEVTHAGLGDLARSYRDGWTVHLTYLEASAHGVPLPSAMFWPLHATVVRLSQDR</sequence>
<gene>
    <name evidence="3" type="ORF">P4R38_08785</name>
</gene>
<dbReference type="Pfam" id="PF08327">
    <property type="entry name" value="AHSA1"/>
    <property type="match status" value="1"/>
</dbReference>
<dbReference type="EMBL" id="JAROAV010000028">
    <property type="protein sequence ID" value="MDF8264335.1"/>
    <property type="molecule type" value="Genomic_DNA"/>
</dbReference>